<evidence type="ECO:0000256" key="1">
    <source>
        <dbReference type="ARBA" id="ARBA00022729"/>
    </source>
</evidence>
<evidence type="ECO:0000256" key="5">
    <source>
        <dbReference type="SAM" id="SignalP"/>
    </source>
</evidence>
<evidence type="ECO:0000313" key="7">
    <source>
        <dbReference type="EMBL" id="ORX48665.1"/>
    </source>
</evidence>
<reference evidence="7 8" key="2">
    <citation type="submission" date="2016-08" db="EMBL/GenBank/DDBJ databases">
        <title>Pervasive Adenine N6-methylation of Active Genes in Fungi.</title>
        <authorList>
            <consortium name="DOE Joint Genome Institute"/>
            <person name="Mondo S.J."/>
            <person name="Dannebaum R.O."/>
            <person name="Kuo R.C."/>
            <person name="Labutti K."/>
            <person name="Haridas S."/>
            <person name="Kuo A."/>
            <person name="Salamov A."/>
            <person name="Ahrendt S.R."/>
            <person name="Lipzen A."/>
            <person name="Sullivan W."/>
            <person name="Andreopoulos W.B."/>
            <person name="Clum A."/>
            <person name="Lindquist E."/>
            <person name="Daum C."/>
            <person name="Ramamoorthy G.K."/>
            <person name="Gryganskyi A."/>
            <person name="Culley D."/>
            <person name="Magnuson J.K."/>
            <person name="James T.Y."/>
            <person name="O'Malley M.A."/>
            <person name="Stajich J.E."/>
            <person name="Spatafora J.W."/>
            <person name="Visel A."/>
            <person name="Grigoriev I.V."/>
        </authorList>
    </citation>
    <scope>NUCLEOTIDE SEQUENCE [LARGE SCALE GENOMIC DNA]</scope>
    <source>
        <strain evidence="8">finn</strain>
    </source>
</reference>
<feature type="compositionally biased region" description="Low complexity" evidence="4">
    <location>
        <begin position="1372"/>
        <end position="1395"/>
    </location>
</feature>
<dbReference type="InterPro" id="IPR009034">
    <property type="entry name" value="Dockerin_dom_fun_sf"/>
</dbReference>
<keyword evidence="1 5" id="KW-0732">Signal</keyword>
<comment type="caution">
    <text evidence="7">The sequence shown here is derived from an EMBL/GenBank/DDBJ whole genome shotgun (WGS) entry which is preliminary data.</text>
</comment>
<feature type="domain" description="CBM10" evidence="6">
    <location>
        <begin position="1508"/>
        <end position="1544"/>
    </location>
</feature>
<accession>A0A1Y1V739</accession>
<name>A0A1Y1V739_9FUNG</name>
<keyword evidence="8" id="KW-1185">Reference proteome</keyword>
<dbReference type="GO" id="GO:0016787">
    <property type="term" value="F:hydrolase activity"/>
    <property type="evidence" value="ECO:0007669"/>
    <property type="project" value="UniProtKB-KW"/>
</dbReference>
<sequence>MKFLFILFALINVYYVVGTTTPFIKNGQRAEIFELTDNEVSVIKVTMPDNEFDMLKLKAKSNKNVYGSGNNESSFPIFFQNLYIDLSDLLDTTKYYLELLKKYNIVKLYPDFKTDEFPELKISDKGYCNYNIEKVLGGFKFNDEFYDEELKNEYKFVDLKLKVLRSNKYFRLLDILATLASLTTYNNISVDSTLVERLSYFNFVKKDEDGNYYFDSENYLSFIDTYEDRDYEAPEDLKDINNAKIDERKNKLYKYLENISKNLKREIRLLKKYNFKELYPDFNVEEKLPELKINDDGFSDISIDTLIKGFDINFENYDESDIAFDYSELNIMVHQSNKNFDLLKVLTTLAKFTSFHNSKSDNEFIRRLFYYKFVSTNGSNKYIFNKNGYNSESKSYYNINEEKENYSSSSSSIAKIPTENLDDEEYNDHIYELSYDLKEIMDHIIYILSELKRNNLIKLFPKLDFEKELPELKVNKEGFSEIDIDDIINGYSINTDDYPEVDIDYEFKDLEQYFYLSNQDFNIVKVSIKLADYANFTCAMNDSRILGYLVPFKYCSIDNDGRSYSCDKEAYNEFKFFYQRANNSYLNEDERNGILLGIFNSYFTEIRNAIALLKKFNLKELFPTTDFDTKFPELKVNKNGYSSIDIDETLNGFEFNARDYIYYCRQGNIEDSFISKLITFQSHPKFNLLKILVSLANEATFDNSVFDNLLFHELVLYKFVTIHDDGTFSFDKSYYDYNFIYYNRYYENVPYLKSSYEELHHQFILTVRTIGYTLMNLKENNLNELFPNINFSKELPELEVDDYGYSQINVDEILSHFVYNKEDYFALKEDELDCESGKFKIIVYRSNTSFDYFHILKYLSDRTAFEGSWKDNDFIFELAFFKFVYLKEDGLYSHRTTDENKLLFPSYSFYDAIIEEDDDDDKDFKTKNATIIAEIKGNKKTFNKVTFSISGRFSRMFSKPQYKFKIRGNDDLFGRTQFKLRSDTVEPTLLRDKLVADIHNRLGVPSISANYVTLYINEEYMGLYILMDSYKLSWIEYEFGEKDTTSLYKCEASKLTSEKSYCKNENEDVDEYNEWDTFIQSLDQANSVEEIEKILDVDQFLTEMAIDFLTGGWDHFRADHNYFMYKQKNGKWLYLSYDFDLDLSGNQMYPIYRFSDFINDVHLIDILINDNTERFDKIVQDIIAKVFNPALLFPHIDELKDLIRPYVKKEKEMDEDGHYPGRINESGWDFYSYSVWDANSEFTTVSSTWDYSFGLKYWILGRYRFLCTYYSMDCDPVYMDENYKYSIDEEVEYQGNIRKSEFAIDYEKKFKYIKEEEEEEENTMSNNSFFEIPTDFIENDDFDTALGEQDGPTTLFEDDQQTTTFTNKKTITKTKTSTQPTNTSPASKVTTTTSQSEHHTTINKTSVNIPTITTTTTISTKSTTVQKTTSTIIATPTNAANGNNQESKPFKNQYKCWSELLGSPCCPPKVTIVYSHDEYGDWGYDFKRKEWCGLTPFEENETEEEEEECWSEKLGYTCCQGCKVYEKDSDGSWGYELNQWCGIPSKCHS</sequence>
<organism evidence="7 8">
    <name type="scientific">Piromyces finnis</name>
    <dbReference type="NCBI Taxonomy" id="1754191"/>
    <lineage>
        <taxon>Eukaryota</taxon>
        <taxon>Fungi</taxon>
        <taxon>Fungi incertae sedis</taxon>
        <taxon>Chytridiomycota</taxon>
        <taxon>Chytridiomycota incertae sedis</taxon>
        <taxon>Neocallimastigomycetes</taxon>
        <taxon>Neocallimastigales</taxon>
        <taxon>Neocallimastigaceae</taxon>
        <taxon>Piromyces</taxon>
    </lineage>
</organism>
<feature type="domain" description="CBM10" evidence="6">
    <location>
        <begin position="1455"/>
        <end position="1495"/>
    </location>
</feature>
<evidence type="ECO:0000256" key="3">
    <source>
        <dbReference type="ARBA" id="ARBA00022801"/>
    </source>
</evidence>
<evidence type="ECO:0000313" key="8">
    <source>
        <dbReference type="Proteomes" id="UP000193719"/>
    </source>
</evidence>
<dbReference type="Gene3D" id="3.90.1220.10">
    <property type="entry name" value="Cellulose docking domain, dockering"/>
    <property type="match status" value="2"/>
</dbReference>
<dbReference type="Proteomes" id="UP000193719">
    <property type="component" value="Unassembled WGS sequence"/>
</dbReference>
<gene>
    <name evidence="7" type="ORF">BCR36DRAFT_329117</name>
</gene>
<dbReference type="InterPro" id="IPR002883">
    <property type="entry name" value="CBM10/Dockerin_dom"/>
</dbReference>
<evidence type="ECO:0000259" key="6">
    <source>
        <dbReference type="PROSITE" id="PS51763"/>
    </source>
</evidence>
<proteinExistence type="predicted"/>
<dbReference type="Pfam" id="PF08757">
    <property type="entry name" value="CotH"/>
    <property type="match status" value="1"/>
</dbReference>
<reference evidence="7 8" key="1">
    <citation type="submission" date="2016-08" db="EMBL/GenBank/DDBJ databases">
        <title>Genomes of anaerobic fungi encode conserved fungal cellulosomes for biomass hydrolysis.</title>
        <authorList>
            <consortium name="DOE Joint Genome Institute"/>
            <person name="Haitjema C.H."/>
            <person name="Gilmore S.P."/>
            <person name="Henske J.K."/>
            <person name="Solomon K.V."/>
            <person name="De Groot R."/>
            <person name="Kuo A."/>
            <person name="Mondo S.J."/>
            <person name="Salamov A.A."/>
            <person name="Labutti K."/>
            <person name="Zhao Z."/>
            <person name="Chiniquy J."/>
            <person name="Barry K."/>
            <person name="Brewer H.M."/>
            <person name="Purvine S.O."/>
            <person name="Wright A.T."/>
            <person name="Boxma B."/>
            <person name="Van Alen T."/>
            <person name="Hackstein J.H."/>
            <person name="Baker S.E."/>
            <person name="Grigoriev I.V."/>
            <person name="O'Malley M.A."/>
        </authorList>
    </citation>
    <scope>NUCLEOTIDE SEQUENCE [LARGE SCALE GENOMIC DNA]</scope>
    <source>
        <strain evidence="8">finn</strain>
    </source>
</reference>
<feature type="region of interest" description="Disordered" evidence="4">
    <location>
        <begin position="1372"/>
        <end position="1400"/>
    </location>
</feature>
<dbReference type="PANTHER" id="PTHR40050:SF1">
    <property type="entry name" value="INNER SPORE COAT PROTEIN H"/>
    <property type="match status" value="1"/>
</dbReference>
<keyword evidence="3" id="KW-0378">Hydrolase</keyword>
<protein>
    <submittedName>
        <fullName evidence="7">Coth-domain-containing protein</fullName>
    </submittedName>
</protein>
<dbReference type="EMBL" id="MCFH01000026">
    <property type="protein sequence ID" value="ORX48665.1"/>
    <property type="molecule type" value="Genomic_DNA"/>
</dbReference>
<dbReference type="InterPro" id="IPR014867">
    <property type="entry name" value="Spore_coat_CotH_CotH2/3/7"/>
</dbReference>
<feature type="chain" id="PRO_5012349944" evidence="5">
    <location>
        <begin position="19"/>
        <end position="1549"/>
    </location>
</feature>
<feature type="signal peptide" evidence="5">
    <location>
        <begin position="1"/>
        <end position="18"/>
    </location>
</feature>
<dbReference type="OrthoDB" id="2152371at2759"/>
<dbReference type="Pfam" id="PF02013">
    <property type="entry name" value="CBM_10"/>
    <property type="match status" value="1"/>
</dbReference>
<dbReference type="PANTHER" id="PTHR40050">
    <property type="entry name" value="INNER SPORE COAT PROTEIN H"/>
    <property type="match status" value="1"/>
</dbReference>
<dbReference type="SUPFAM" id="SSF64571">
    <property type="entry name" value="Cellulose docking domain, dockering"/>
    <property type="match status" value="2"/>
</dbReference>
<evidence type="ECO:0000256" key="4">
    <source>
        <dbReference type="SAM" id="MobiDB-lite"/>
    </source>
</evidence>
<dbReference type="STRING" id="1754191.A0A1Y1V739"/>
<keyword evidence="2" id="KW-0677">Repeat</keyword>
<evidence type="ECO:0000256" key="2">
    <source>
        <dbReference type="ARBA" id="ARBA00022737"/>
    </source>
</evidence>
<dbReference type="PROSITE" id="PS51763">
    <property type="entry name" value="CBM10"/>
    <property type="match status" value="2"/>
</dbReference>